<dbReference type="GO" id="GO:0007346">
    <property type="term" value="P:regulation of mitotic cell cycle"/>
    <property type="evidence" value="ECO:0007669"/>
    <property type="project" value="TreeGrafter"/>
</dbReference>
<evidence type="ECO:0000256" key="6">
    <source>
        <dbReference type="ARBA" id="ARBA00022777"/>
    </source>
</evidence>
<dbReference type="PANTHER" id="PTHR24056:SF107">
    <property type="entry name" value="CYCLIN-DEPENDENT KINASE 11A-RELATED"/>
    <property type="match status" value="1"/>
</dbReference>
<dbReference type="AlphaFoldDB" id="A0A0D2VHA9"/>
<proteinExistence type="inferred from homology"/>
<evidence type="ECO:0000256" key="1">
    <source>
        <dbReference type="ARBA" id="ARBA00006485"/>
    </source>
</evidence>
<name>A0A0D2VHA9_CAPO3</name>
<dbReference type="FunCoup" id="A0A0D2VHA9">
    <property type="interactions" value="202"/>
</dbReference>
<dbReference type="PROSITE" id="PS50011">
    <property type="entry name" value="PROTEIN_KINASE_DOM"/>
    <property type="match status" value="1"/>
</dbReference>
<gene>
    <name evidence="12" type="ORF">CAOG_008444</name>
</gene>
<dbReference type="SMART" id="SM00220">
    <property type="entry name" value="S_TKc"/>
    <property type="match status" value="1"/>
</dbReference>
<dbReference type="Gene3D" id="3.30.200.20">
    <property type="entry name" value="Phosphorylase Kinase, domain 1"/>
    <property type="match status" value="1"/>
</dbReference>
<keyword evidence="3" id="KW-0723">Serine/threonine-protein kinase</keyword>
<feature type="region of interest" description="Disordered" evidence="10">
    <location>
        <begin position="450"/>
        <end position="471"/>
    </location>
</feature>
<feature type="compositionally biased region" description="Basic and acidic residues" evidence="10">
    <location>
        <begin position="70"/>
        <end position="81"/>
    </location>
</feature>
<evidence type="ECO:0000259" key="11">
    <source>
        <dbReference type="PROSITE" id="PS50011"/>
    </source>
</evidence>
<evidence type="ECO:0000313" key="13">
    <source>
        <dbReference type="Proteomes" id="UP000008743"/>
    </source>
</evidence>
<dbReference type="OMA" id="WVARATN"/>
<feature type="domain" description="Protein kinase" evidence="11">
    <location>
        <begin position="144"/>
        <end position="429"/>
    </location>
</feature>
<comment type="catalytic activity">
    <reaction evidence="8">
        <text>L-threonyl-[protein] + ATP = O-phospho-L-threonyl-[protein] + ADP + H(+)</text>
        <dbReference type="Rhea" id="RHEA:46608"/>
        <dbReference type="Rhea" id="RHEA-COMP:11060"/>
        <dbReference type="Rhea" id="RHEA-COMP:11605"/>
        <dbReference type="ChEBI" id="CHEBI:15378"/>
        <dbReference type="ChEBI" id="CHEBI:30013"/>
        <dbReference type="ChEBI" id="CHEBI:30616"/>
        <dbReference type="ChEBI" id="CHEBI:61977"/>
        <dbReference type="ChEBI" id="CHEBI:456216"/>
        <dbReference type="EC" id="2.7.11.22"/>
    </reaction>
</comment>
<keyword evidence="5" id="KW-0547">Nucleotide-binding</keyword>
<dbReference type="EMBL" id="KE346360">
    <property type="protein sequence ID" value="KJE89337.1"/>
    <property type="molecule type" value="Genomic_DNA"/>
</dbReference>
<dbReference type="InterPro" id="IPR050108">
    <property type="entry name" value="CDK"/>
</dbReference>
<dbReference type="FunFam" id="1.10.510.10:FF:000533">
    <property type="entry name" value="cyclin-dependent kinase 10"/>
    <property type="match status" value="1"/>
</dbReference>
<keyword evidence="13" id="KW-1185">Reference proteome</keyword>
<dbReference type="CDD" id="cd07843">
    <property type="entry name" value="STKc_CDC2L1"/>
    <property type="match status" value="1"/>
</dbReference>
<feature type="compositionally biased region" description="Basic and acidic residues" evidence="10">
    <location>
        <begin position="46"/>
        <end position="57"/>
    </location>
</feature>
<feature type="compositionally biased region" description="Basic and acidic residues" evidence="10">
    <location>
        <begin position="1"/>
        <end position="20"/>
    </location>
</feature>
<keyword evidence="4" id="KW-0808">Transferase</keyword>
<organism evidence="12 13">
    <name type="scientific">Capsaspora owczarzaki (strain ATCC 30864)</name>
    <dbReference type="NCBI Taxonomy" id="595528"/>
    <lineage>
        <taxon>Eukaryota</taxon>
        <taxon>Filasterea</taxon>
        <taxon>Capsaspora</taxon>
    </lineage>
</organism>
<feature type="region of interest" description="Disordered" evidence="10">
    <location>
        <begin position="1"/>
        <end position="81"/>
    </location>
</feature>
<dbReference type="EC" id="2.7.11.22" evidence="2"/>
<dbReference type="InterPro" id="IPR008271">
    <property type="entry name" value="Ser/Thr_kinase_AS"/>
</dbReference>
<comment type="similarity">
    <text evidence="1">Belongs to the protein kinase superfamily. CMGC Ser/Thr protein kinase family. CDC2/CDKX subfamily.</text>
</comment>
<dbReference type="Pfam" id="PF00069">
    <property type="entry name" value="Pkinase"/>
    <property type="match status" value="1"/>
</dbReference>
<evidence type="ECO:0000256" key="2">
    <source>
        <dbReference type="ARBA" id="ARBA00012425"/>
    </source>
</evidence>
<dbReference type="RefSeq" id="XP_011270016.1">
    <property type="nucleotide sequence ID" value="XM_011271714.1"/>
</dbReference>
<dbReference type="InParanoid" id="A0A0D2VHA9"/>
<sequence length="506" mass="56462">MSGHSERRPRAASESDRDSHAAGSSSASEHSEDGTSAAHDSRKRPRMDAHRFHHEDGGQVPSSSTLPATDRNEQSEEGSKDVKTKLLEQHRVTPAGAVAQHAVDVAPRRHVDDSDDNDNDAAAATSRIEKYYPAFQGCRSVDEYTRLNQIEEGSYGVVFRARDVRSGRIYALKRLKMEKEKDGFPITSLREIDTLLKSPHPNIVLVREIVVGSSMDHIFLVMEFVEHDLKTLMESMRQPFSGGEVKTLMLHLLAGVNHLHDNWIIHRDLKTSNLLLSNQGVLKLADFGLAREYGSPLHAMTALVVTLWYRSPELLLGETKYTTAVDMWSVGCIFAELLIHEPLFPGQRELQQLRMISDMLGPPSKEIWPGYENLPNAQVLSFSKDQPYNRLPTKIPGLSAQGLKLLNGLLTYDPKKRMTAEQALRHPYFSESPLPVDPSVFRSWPAKSELQKVHTSHDEPRAPEGHPSEVAADGDAAGFIFESDDVYRLLQHGSNAQVGGGFKLKF</sequence>
<feature type="compositionally biased region" description="Basic and acidic residues" evidence="10">
    <location>
        <begin position="450"/>
        <end position="467"/>
    </location>
</feature>
<reference evidence="13" key="1">
    <citation type="submission" date="2011-02" db="EMBL/GenBank/DDBJ databases">
        <title>The Genome Sequence of Capsaspora owczarzaki ATCC 30864.</title>
        <authorList>
            <person name="Russ C."/>
            <person name="Cuomo C."/>
            <person name="Burger G."/>
            <person name="Gray M.W."/>
            <person name="Holland P.W.H."/>
            <person name="King N."/>
            <person name="Lang F.B.F."/>
            <person name="Roger A.J."/>
            <person name="Ruiz-Trillo I."/>
            <person name="Young S.K."/>
            <person name="Zeng Q."/>
            <person name="Gargeya S."/>
            <person name="Alvarado L."/>
            <person name="Berlin A."/>
            <person name="Chapman S.B."/>
            <person name="Chen Z."/>
            <person name="Freedman E."/>
            <person name="Gellesch M."/>
            <person name="Goldberg J."/>
            <person name="Griggs A."/>
            <person name="Gujja S."/>
            <person name="Heilman E."/>
            <person name="Heiman D."/>
            <person name="Howarth C."/>
            <person name="Mehta T."/>
            <person name="Neiman D."/>
            <person name="Pearson M."/>
            <person name="Roberts A."/>
            <person name="Saif S."/>
            <person name="Shea T."/>
            <person name="Shenoy N."/>
            <person name="Sisk P."/>
            <person name="Stolte C."/>
            <person name="Sykes S."/>
            <person name="White J."/>
            <person name="Yandava C."/>
            <person name="Haas B."/>
            <person name="Nusbaum C."/>
            <person name="Birren B."/>
        </authorList>
    </citation>
    <scope>NUCLEOTIDE SEQUENCE</scope>
    <source>
        <strain evidence="13">ATCC 30864</strain>
    </source>
</reference>
<dbReference type="Gene3D" id="1.10.510.10">
    <property type="entry name" value="Transferase(Phosphotransferase) domain 1"/>
    <property type="match status" value="1"/>
</dbReference>
<dbReference type="PROSITE" id="PS00108">
    <property type="entry name" value="PROTEIN_KINASE_ST"/>
    <property type="match status" value="1"/>
</dbReference>
<dbReference type="GO" id="GO:0004693">
    <property type="term" value="F:cyclin-dependent protein serine/threonine kinase activity"/>
    <property type="evidence" value="ECO:0007669"/>
    <property type="project" value="UniProtKB-EC"/>
</dbReference>
<dbReference type="FunFam" id="3.30.200.20:FF:000054">
    <property type="entry name" value="Cyclin-dependent kinase 11B"/>
    <property type="match status" value="1"/>
</dbReference>
<dbReference type="eggNOG" id="KOG0663">
    <property type="taxonomic scope" value="Eukaryota"/>
</dbReference>
<protein>
    <recommendedName>
        <fullName evidence="2">cyclin-dependent kinase</fullName>
        <ecNumber evidence="2">2.7.11.22</ecNumber>
    </recommendedName>
</protein>
<keyword evidence="7" id="KW-0067">ATP-binding</keyword>
<dbReference type="Proteomes" id="UP000008743">
    <property type="component" value="Unassembled WGS sequence"/>
</dbReference>
<comment type="catalytic activity">
    <reaction evidence="9">
        <text>L-seryl-[protein] + ATP = O-phospho-L-seryl-[protein] + ADP + H(+)</text>
        <dbReference type="Rhea" id="RHEA:17989"/>
        <dbReference type="Rhea" id="RHEA-COMP:9863"/>
        <dbReference type="Rhea" id="RHEA-COMP:11604"/>
        <dbReference type="ChEBI" id="CHEBI:15378"/>
        <dbReference type="ChEBI" id="CHEBI:29999"/>
        <dbReference type="ChEBI" id="CHEBI:30616"/>
        <dbReference type="ChEBI" id="CHEBI:83421"/>
        <dbReference type="ChEBI" id="CHEBI:456216"/>
        <dbReference type="EC" id="2.7.11.22"/>
    </reaction>
</comment>
<keyword evidence="6 12" id="KW-0418">Kinase</keyword>
<dbReference type="InterPro" id="IPR000719">
    <property type="entry name" value="Prot_kinase_dom"/>
</dbReference>
<dbReference type="GO" id="GO:0005524">
    <property type="term" value="F:ATP binding"/>
    <property type="evidence" value="ECO:0007669"/>
    <property type="project" value="UniProtKB-KW"/>
</dbReference>
<accession>A0A0D2VHA9</accession>
<evidence type="ECO:0000256" key="3">
    <source>
        <dbReference type="ARBA" id="ARBA00022527"/>
    </source>
</evidence>
<dbReference type="SUPFAM" id="SSF56112">
    <property type="entry name" value="Protein kinase-like (PK-like)"/>
    <property type="match status" value="1"/>
</dbReference>
<evidence type="ECO:0000256" key="5">
    <source>
        <dbReference type="ARBA" id="ARBA00022741"/>
    </source>
</evidence>
<dbReference type="PANTHER" id="PTHR24056">
    <property type="entry name" value="CELL DIVISION PROTEIN KINASE"/>
    <property type="match status" value="1"/>
</dbReference>
<dbReference type="OrthoDB" id="647at2759"/>
<evidence type="ECO:0000256" key="8">
    <source>
        <dbReference type="ARBA" id="ARBA00047811"/>
    </source>
</evidence>
<dbReference type="PhylomeDB" id="A0A0D2VHA9"/>
<dbReference type="STRING" id="595528.A0A0D2VHA9"/>
<feature type="region of interest" description="Disordered" evidence="10">
    <location>
        <begin position="93"/>
        <end position="120"/>
    </location>
</feature>
<evidence type="ECO:0000256" key="7">
    <source>
        <dbReference type="ARBA" id="ARBA00022840"/>
    </source>
</evidence>
<evidence type="ECO:0000256" key="4">
    <source>
        <dbReference type="ARBA" id="ARBA00022679"/>
    </source>
</evidence>
<dbReference type="GO" id="GO:0040019">
    <property type="term" value="P:positive regulation of embryonic development"/>
    <property type="evidence" value="ECO:0007669"/>
    <property type="project" value="UniProtKB-ARBA"/>
</dbReference>
<evidence type="ECO:0000313" key="12">
    <source>
        <dbReference type="EMBL" id="KJE89337.1"/>
    </source>
</evidence>
<evidence type="ECO:0000256" key="9">
    <source>
        <dbReference type="ARBA" id="ARBA00048367"/>
    </source>
</evidence>
<dbReference type="GO" id="GO:0005634">
    <property type="term" value="C:nucleus"/>
    <property type="evidence" value="ECO:0007669"/>
    <property type="project" value="TreeGrafter"/>
</dbReference>
<evidence type="ECO:0000256" key="10">
    <source>
        <dbReference type="SAM" id="MobiDB-lite"/>
    </source>
</evidence>
<dbReference type="InterPro" id="IPR045267">
    <property type="entry name" value="CDK11/PITSLRE_STKc"/>
</dbReference>
<dbReference type="InterPro" id="IPR011009">
    <property type="entry name" value="Kinase-like_dom_sf"/>
</dbReference>